<protein>
    <recommendedName>
        <fullName evidence="5">BTB domain-containing protein</fullName>
    </recommendedName>
</protein>
<evidence type="ECO:0000259" key="5">
    <source>
        <dbReference type="PROSITE" id="PS50097"/>
    </source>
</evidence>
<evidence type="ECO:0000256" key="3">
    <source>
        <dbReference type="ARBA" id="ARBA00023203"/>
    </source>
</evidence>
<dbReference type="AlphaFoldDB" id="A0A9D4SNK0"/>
<keyword evidence="7" id="KW-1185">Reference proteome</keyword>
<organism evidence="6 7">
    <name type="scientific">Rhipicephalus sanguineus</name>
    <name type="common">Brown dog tick</name>
    <name type="synonym">Ixodes sanguineus</name>
    <dbReference type="NCBI Taxonomy" id="34632"/>
    <lineage>
        <taxon>Eukaryota</taxon>
        <taxon>Metazoa</taxon>
        <taxon>Ecdysozoa</taxon>
        <taxon>Arthropoda</taxon>
        <taxon>Chelicerata</taxon>
        <taxon>Arachnida</taxon>
        <taxon>Acari</taxon>
        <taxon>Parasitiformes</taxon>
        <taxon>Ixodida</taxon>
        <taxon>Ixodoidea</taxon>
        <taxon>Ixodidae</taxon>
        <taxon>Rhipicephalinae</taxon>
        <taxon>Rhipicephalus</taxon>
        <taxon>Rhipicephalus</taxon>
    </lineage>
</organism>
<dbReference type="EMBL" id="JABSTV010001255">
    <property type="protein sequence ID" value="KAH7935370.1"/>
    <property type="molecule type" value="Genomic_DNA"/>
</dbReference>
<dbReference type="InterPro" id="IPR000210">
    <property type="entry name" value="BTB/POZ_dom"/>
</dbReference>
<evidence type="ECO:0000313" key="7">
    <source>
        <dbReference type="Proteomes" id="UP000821837"/>
    </source>
</evidence>
<dbReference type="Pfam" id="PF00651">
    <property type="entry name" value="BTB"/>
    <property type="match status" value="1"/>
</dbReference>
<dbReference type="Pfam" id="PF01344">
    <property type="entry name" value="Kelch_1"/>
    <property type="match status" value="1"/>
</dbReference>
<keyword evidence="2" id="KW-0677">Repeat</keyword>
<dbReference type="InterPro" id="IPR015915">
    <property type="entry name" value="Kelch-typ_b-propeller"/>
</dbReference>
<proteinExistence type="predicted"/>
<feature type="region of interest" description="Disordered" evidence="4">
    <location>
        <begin position="651"/>
        <end position="681"/>
    </location>
</feature>
<dbReference type="InterPro" id="IPR006652">
    <property type="entry name" value="Kelch_1"/>
</dbReference>
<dbReference type="SMART" id="SM00225">
    <property type="entry name" value="BTB"/>
    <property type="match status" value="1"/>
</dbReference>
<evidence type="ECO:0000313" key="6">
    <source>
        <dbReference type="EMBL" id="KAH7935370.1"/>
    </source>
</evidence>
<dbReference type="Gene3D" id="1.25.40.420">
    <property type="match status" value="1"/>
</dbReference>
<dbReference type="PROSITE" id="PS50097">
    <property type="entry name" value="BTB"/>
    <property type="match status" value="1"/>
</dbReference>
<feature type="compositionally biased region" description="Basic residues" evidence="4">
    <location>
        <begin position="669"/>
        <end position="681"/>
    </location>
</feature>
<accession>A0A9D4SNK0</accession>
<dbReference type="InterPro" id="IPR011705">
    <property type="entry name" value="BACK"/>
</dbReference>
<dbReference type="Gene3D" id="2.120.10.80">
    <property type="entry name" value="Kelch-type beta propeller"/>
    <property type="match status" value="2"/>
</dbReference>
<dbReference type="SUPFAM" id="SSF117281">
    <property type="entry name" value="Kelch motif"/>
    <property type="match status" value="1"/>
</dbReference>
<dbReference type="PRINTS" id="PR00501">
    <property type="entry name" value="KELCHREPEAT"/>
</dbReference>
<dbReference type="PANTHER" id="PTHR24412">
    <property type="entry name" value="KELCH PROTEIN"/>
    <property type="match status" value="1"/>
</dbReference>
<evidence type="ECO:0000256" key="4">
    <source>
        <dbReference type="SAM" id="MobiDB-lite"/>
    </source>
</evidence>
<name>A0A9D4SNK0_RHISA</name>
<dbReference type="VEuPathDB" id="VectorBase:RSAN_026655"/>
<feature type="domain" description="BTB" evidence="5">
    <location>
        <begin position="23"/>
        <end position="136"/>
    </location>
</feature>
<evidence type="ECO:0000256" key="1">
    <source>
        <dbReference type="ARBA" id="ARBA00022441"/>
    </source>
</evidence>
<dbReference type="Proteomes" id="UP000821837">
    <property type="component" value="Unassembled WGS sequence"/>
</dbReference>
<dbReference type="SUPFAM" id="SSF54695">
    <property type="entry name" value="POZ domain"/>
    <property type="match status" value="1"/>
</dbReference>
<keyword evidence="3" id="KW-0009">Actin-binding</keyword>
<reference evidence="6" key="2">
    <citation type="submission" date="2021-09" db="EMBL/GenBank/DDBJ databases">
        <authorList>
            <person name="Jia N."/>
            <person name="Wang J."/>
            <person name="Shi W."/>
            <person name="Du L."/>
            <person name="Sun Y."/>
            <person name="Zhan W."/>
            <person name="Jiang J."/>
            <person name="Wang Q."/>
            <person name="Zhang B."/>
            <person name="Ji P."/>
            <person name="Sakyi L.B."/>
            <person name="Cui X."/>
            <person name="Yuan T."/>
            <person name="Jiang B."/>
            <person name="Yang W."/>
            <person name="Lam T.T.-Y."/>
            <person name="Chang Q."/>
            <person name="Ding S."/>
            <person name="Wang X."/>
            <person name="Zhu J."/>
            <person name="Ruan X."/>
            <person name="Zhao L."/>
            <person name="Wei J."/>
            <person name="Que T."/>
            <person name="Du C."/>
            <person name="Cheng J."/>
            <person name="Dai P."/>
            <person name="Han X."/>
            <person name="Huang E."/>
            <person name="Gao Y."/>
            <person name="Liu J."/>
            <person name="Shao H."/>
            <person name="Ye R."/>
            <person name="Li L."/>
            <person name="Wei W."/>
            <person name="Wang X."/>
            <person name="Wang C."/>
            <person name="Huo Q."/>
            <person name="Li W."/>
            <person name="Guo W."/>
            <person name="Chen H."/>
            <person name="Chen S."/>
            <person name="Zhou L."/>
            <person name="Zhou L."/>
            <person name="Ni X."/>
            <person name="Tian J."/>
            <person name="Zhou Y."/>
            <person name="Sheng Y."/>
            <person name="Liu T."/>
            <person name="Pan Y."/>
            <person name="Xia L."/>
            <person name="Li J."/>
            <person name="Zhao F."/>
            <person name="Cao W."/>
        </authorList>
    </citation>
    <scope>NUCLEOTIDE SEQUENCE</scope>
    <source>
        <strain evidence="6">Rsan-2018</strain>
        <tissue evidence="6">Larvae</tissue>
    </source>
</reference>
<feature type="compositionally biased region" description="Low complexity" evidence="4">
    <location>
        <begin position="656"/>
        <end position="668"/>
    </location>
</feature>
<reference evidence="6" key="1">
    <citation type="journal article" date="2020" name="Cell">
        <title>Large-Scale Comparative Analyses of Tick Genomes Elucidate Their Genetic Diversity and Vector Capacities.</title>
        <authorList>
            <consortium name="Tick Genome and Microbiome Consortium (TIGMIC)"/>
            <person name="Jia N."/>
            <person name="Wang J."/>
            <person name="Shi W."/>
            <person name="Du L."/>
            <person name="Sun Y."/>
            <person name="Zhan W."/>
            <person name="Jiang J.F."/>
            <person name="Wang Q."/>
            <person name="Zhang B."/>
            <person name="Ji P."/>
            <person name="Bell-Sakyi L."/>
            <person name="Cui X.M."/>
            <person name="Yuan T.T."/>
            <person name="Jiang B.G."/>
            <person name="Yang W.F."/>
            <person name="Lam T.T."/>
            <person name="Chang Q.C."/>
            <person name="Ding S.J."/>
            <person name="Wang X.J."/>
            <person name="Zhu J.G."/>
            <person name="Ruan X.D."/>
            <person name="Zhao L."/>
            <person name="Wei J.T."/>
            <person name="Ye R.Z."/>
            <person name="Que T.C."/>
            <person name="Du C.H."/>
            <person name="Zhou Y.H."/>
            <person name="Cheng J.X."/>
            <person name="Dai P.F."/>
            <person name="Guo W.B."/>
            <person name="Han X.H."/>
            <person name="Huang E.J."/>
            <person name="Li L.F."/>
            <person name="Wei W."/>
            <person name="Gao Y.C."/>
            <person name="Liu J.Z."/>
            <person name="Shao H.Z."/>
            <person name="Wang X."/>
            <person name="Wang C.C."/>
            <person name="Yang T.C."/>
            <person name="Huo Q.B."/>
            <person name="Li W."/>
            <person name="Chen H.Y."/>
            <person name="Chen S.E."/>
            <person name="Zhou L.G."/>
            <person name="Ni X.B."/>
            <person name="Tian J.H."/>
            <person name="Sheng Y."/>
            <person name="Liu T."/>
            <person name="Pan Y.S."/>
            <person name="Xia L.Y."/>
            <person name="Li J."/>
            <person name="Zhao F."/>
            <person name="Cao W.C."/>
        </authorList>
    </citation>
    <scope>NUCLEOTIDE SEQUENCE</scope>
    <source>
        <strain evidence="6">Rsan-2018</strain>
    </source>
</reference>
<dbReference type="VEuPathDB" id="VectorBase:RSAN_032496"/>
<dbReference type="PANTHER" id="PTHR24412:SF172">
    <property type="entry name" value="KELCH-LIKE PROTEIN 10"/>
    <property type="match status" value="1"/>
</dbReference>
<comment type="caution">
    <text evidence="6">The sequence shown here is derived from an EMBL/GenBank/DDBJ whole genome shotgun (WGS) entry which is preliminary data.</text>
</comment>
<gene>
    <name evidence="6" type="ORF">HPB52_006757</name>
</gene>
<dbReference type="GO" id="GO:0003779">
    <property type="term" value="F:actin binding"/>
    <property type="evidence" value="ECO:0007669"/>
    <property type="project" value="UniProtKB-KW"/>
</dbReference>
<dbReference type="Pfam" id="PF24681">
    <property type="entry name" value="Kelch_KLHDC2_KLHL20_DRC7"/>
    <property type="match status" value="1"/>
</dbReference>
<dbReference type="SMART" id="SM00875">
    <property type="entry name" value="BACK"/>
    <property type="match status" value="1"/>
</dbReference>
<dbReference type="InterPro" id="IPR011333">
    <property type="entry name" value="SKP1/BTB/POZ_sf"/>
</dbReference>
<dbReference type="Gene3D" id="3.30.710.10">
    <property type="entry name" value="Potassium Channel Kv1.1, Chain A"/>
    <property type="match status" value="1"/>
</dbReference>
<sequence length="681" mass="75041">MADVYSQGMVSVLNDLRRRRVFTDAEVVCTDDGSQFPVHQVLLYAACPLFREPSPGGNQPGPANTINVAAVTPGAAAALAPADDVGAAIATTKQGPAAPTEAGGGEMRNVPVAGVRGDVMAALLEYVYTNKVTVNSDNVLSMLLAAQRFQIERIVQKCHEFLTKDISVANCVRILEFAREQKHPSLVDMAVNFISGNFNEVTKTNQDFVRISYDDLKALLSSDELNVADEGKAFSAAIKWTSADAPNRHRFLPSLLSAIRDVLFVIGGWSNGSATNLVESYDCRANRWLIFPNDRDIMPRAYHGLVALDGLIYMIGGFDGSQCFNCVRCFNPLLHRWTERACMHVARCYVSVAVLEGKIYALGGYDGDRRTNTAERYDPASNTWSLIADMNDQRSDACATVVDSKVYIVGGFTGQQVLNTAEFYDPKVNVWTYIRAMTVPRSGVRVINYQDTVYVLGGFNGTNRLSTGEKYDLLRDRWLELPNMHTPRSNFAVAVLDDLLFAIGGFNGTTTVPFVECYDSKTNSWRRVTDMNINRSALGACVAVNLPNSREFSVVDKLLVIATLSMVACVTLGDMMRKSIVFDASTPKVFYCPQEKPRALDKMIVKARPVEKLCEFEGKGLPKGYKSDCYNDVDESEYACAEKQRILLRINPPNETDTTTTEAATTAKPSKKSKSFKVPKN</sequence>
<evidence type="ECO:0000256" key="2">
    <source>
        <dbReference type="ARBA" id="ARBA00022737"/>
    </source>
</evidence>
<keyword evidence="1" id="KW-0880">Kelch repeat</keyword>
<dbReference type="SMART" id="SM00612">
    <property type="entry name" value="Kelch"/>
    <property type="match status" value="6"/>
</dbReference>